<organism evidence="3 4">
    <name type="scientific">Necator americanus</name>
    <name type="common">Human hookworm</name>
    <dbReference type="NCBI Taxonomy" id="51031"/>
    <lineage>
        <taxon>Eukaryota</taxon>
        <taxon>Metazoa</taxon>
        <taxon>Ecdysozoa</taxon>
        <taxon>Nematoda</taxon>
        <taxon>Chromadorea</taxon>
        <taxon>Rhabditida</taxon>
        <taxon>Rhabditina</taxon>
        <taxon>Rhabditomorpha</taxon>
        <taxon>Strongyloidea</taxon>
        <taxon>Ancylostomatidae</taxon>
        <taxon>Bunostominae</taxon>
        <taxon>Necator</taxon>
    </lineage>
</organism>
<dbReference type="EMBL" id="JAVFWL010000003">
    <property type="protein sequence ID" value="KAK6743554.1"/>
    <property type="molecule type" value="Genomic_DNA"/>
</dbReference>
<evidence type="ECO:0000256" key="1">
    <source>
        <dbReference type="SAM" id="Coils"/>
    </source>
</evidence>
<dbReference type="Proteomes" id="UP001303046">
    <property type="component" value="Unassembled WGS sequence"/>
</dbReference>
<feature type="coiled-coil region" evidence="1">
    <location>
        <begin position="193"/>
        <end position="320"/>
    </location>
</feature>
<sequence length="1126" mass="130308">MLRLGVRSQMETDGDSGHPTPRDEEDSAEDSKGSLCDLTPPLTSTPIAHRINNVSVRSFFERSEKQATGVNGTTEGVALVESVRQLIHSTKKNRRLAKENERFLNESAAWYQEKSFLEKQVKDGEATIELLQKEVQEKHNTIAALEKRVAELLQSFSEHPAEEVSEAAAELILDKKDEGTQCETDSHDVGIQLEENTEGLATLKQEIAVLSAENKELCHKLSNLQDIVDDVSRLRKEQEYLREKCSFLETENVEVRKEEEKLLKDIANKDAELIKIKEEKQLLTDELDRLRTETKHSADLLKKNQELERFQLESEKLLEEHKMQISGLRSCVASYEQTIQSLRECEIDMKKQIDNKLVEAEKLDQECRTLRNVGDKLTQESMFANLLNSELQLKLSQAHSEIDELRSSLSREQNARKTEMESKRCMAELNKKLQESTSRLDELRLLNEKMSVELDYLRQKSANSASKEEMEQLSATLSRCQHDLEIALSEKNSLLEKEEHYRQEIAKTESLRFEIKSRDTIIAEYRSAEEKLQSDLEDSKGSLCDLTPPLTSTPIAHRINNVSVRSFFDQFLGQRSRRSTCDTVWLNMKMWIRLESVRQLIHSTKKNRRLAKENERFLNESAAWYQEKSFLEKQVKDGEATIELLQKEVQEKHNTIAALEKRVAELLQSFSEHPAEEVSEAAAELILDKKDEGTQCETDSHDVGIQLEENTEGLATLKQEIAVLSAENKELCHKLSNLQDIVDDVSRLRKEQEYLREKCSFLETENVEVRKEEEKLLKDITNKDAELIKIKEEKQLLTDELDRLRTETKHSADLLKKNQELERFQLESEKLLEEHKIQISGLRSCVASYEQTIQSLRECEIDMKKQIDNKLVEAEKLDQECRTLRNVGDKLTQESMFANLLNSELQLKLSQAHSEIDELRSSLSREQNARKTEMESKRCMAELNKKLQESTSRLDELRLLNEKMSVELDYLRQKSANSASKEEMEQLSATLSRCQHDLEIALSEKNSLLEKEEHYRQEIAKTESLRFEIKSRDTIIAEYRSAEEKLQSDLTAKSNELLKIQTQFDELTHECCKIREEYHVFQESAEQQYCAMLEEKCKQIEAISARLAQLESYPGDFKQFLLDILF</sequence>
<gene>
    <name evidence="3" type="primary">Necator_chrIII.g11446</name>
    <name evidence="3" type="ORF">RB195_010681</name>
</gene>
<feature type="coiled-coil region" evidence="1">
    <location>
        <begin position="114"/>
        <end position="155"/>
    </location>
</feature>
<evidence type="ECO:0000313" key="4">
    <source>
        <dbReference type="Proteomes" id="UP001303046"/>
    </source>
</evidence>
<feature type="coiled-coil region" evidence="1">
    <location>
        <begin position="628"/>
        <end position="669"/>
    </location>
</feature>
<reference evidence="3 4" key="1">
    <citation type="submission" date="2023-08" db="EMBL/GenBank/DDBJ databases">
        <title>A Necator americanus chromosomal reference genome.</title>
        <authorList>
            <person name="Ilik V."/>
            <person name="Petrzelkova K.J."/>
            <person name="Pardy F."/>
            <person name="Fuh T."/>
            <person name="Niatou-Singa F.S."/>
            <person name="Gouil Q."/>
            <person name="Baker L."/>
            <person name="Ritchie M.E."/>
            <person name="Jex A.R."/>
            <person name="Gazzola D."/>
            <person name="Li H."/>
            <person name="Toshio Fujiwara R."/>
            <person name="Zhan B."/>
            <person name="Aroian R.V."/>
            <person name="Pafco B."/>
            <person name="Schwarz E.M."/>
        </authorList>
    </citation>
    <scope>NUCLEOTIDE SEQUENCE [LARGE SCALE GENOMIC DNA]</scope>
    <source>
        <strain evidence="3 4">Aroian</strain>
        <tissue evidence="3">Whole animal</tissue>
    </source>
</reference>
<feature type="coiled-coil region" evidence="1">
    <location>
        <begin position="867"/>
        <end position="974"/>
    </location>
</feature>
<evidence type="ECO:0000313" key="3">
    <source>
        <dbReference type="EMBL" id="KAK6743554.1"/>
    </source>
</evidence>
<protein>
    <recommendedName>
        <fullName evidence="5">M protein repeat protein</fullName>
    </recommendedName>
</protein>
<evidence type="ECO:0008006" key="5">
    <source>
        <dbReference type="Google" id="ProtNLM"/>
    </source>
</evidence>
<keyword evidence="4" id="KW-1185">Reference proteome</keyword>
<comment type="caution">
    <text evidence="3">The sequence shown here is derived from an EMBL/GenBank/DDBJ whole genome shotgun (WGS) entry which is preliminary data.</text>
</comment>
<evidence type="ECO:0000256" key="2">
    <source>
        <dbReference type="SAM" id="MobiDB-lite"/>
    </source>
</evidence>
<keyword evidence="1" id="KW-0175">Coiled coil</keyword>
<feature type="coiled-coil region" evidence="1">
    <location>
        <begin position="353"/>
        <end position="460"/>
    </location>
</feature>
<feature type="coiled-coil region" evidence="1">
    <location>
        <begin position="707"/>
        <end position="834"/>
    </location>
</feature>
<proteinExistence type="predicted"/>
<name>A0ABR1CZ20_NECAM</name>
<feature type="region of interest" description="Disordered" evidence="2">
    <location>
        <begin position="1"/>
        <end position="43"/>
    </location>
</feature>
<accession>A0ABR1CZ20</accession>